<dbReference type="Proteomes" id="UP000198755">
    <property type="component" value="Unassembled WGS sequence"/>
</dbReference>
<evidence type="ECO:0000256" key="3">
    <source>
        <dbReference type="ARBA" id="ARBA00022679"/>
    </source>
</evidence>
<accession>A0A1I4BFD4</accession>
<sequence>MNELNRPDAFRLPKKRSAWAKALLSPMERRLPGDLTLILPGERRLTLRAERPGPPVTLEIRRTKALWRSIFGGELGLAESYMEADWDASDLVALMQMALKAKAKLEHVVRAYAHVDFLNRARSPRRPNTKAQAPENISYHYDLGNSFYEKWLDETMTYSSALFTRPELSLAEAQREKYRRIAASIDLQPNDRVLEIGCGWGGFLEYAAGDIGCRVTGITLSAEQARFAQARIERAGLSERAAIRLVDYRDVEGTYDKIVSIEMFEAVGEEYWPTFFDVVRNRLSPGGRAALQVITISERLFERYRRRIDFIQRYIFPGGVLPSPNALSAAIATAGLRLEDGFFFGESYAATLRLWDGAFRKAWSEIAREGFDERFFRMWTYYLAYCEAGFRMNLVDVGQFVIARD</sequence>
<protein>
    <submittedName>
        <fullName evidence="7">Cyclopropane-fatty-acyl-phospholipid synthase</fullName>
    </submittedName>
</protein>
<dbReference type="InterPro" id="IPR003333">
    <property type="entry name" value="CMAS"/>
</dbReference>
<dbReference type="GO" id="GO:0008610">
    <property type="term" value="P:lipid biosynthetic process"/>
    <property type="evidence" value="ECO:0007669"/>
    <property type="project" value="InterPro"/>
</dbReference>
<dbReference type="PANTHER" id="PTHR43667:SF2">
    <property type="entry name" value="FATTY ACID C-METHYL TRANSFERASE"/>
    <property type="match status" value="1"/>
</dbReference>
<keyword evidence="3" id="KW-0808">Transferase</keyword>
<dbReference type="AlphaFoldDB" id="A0A1I4BFD4"/>
<feature type="active site" evidence="6">
    <location>
        <position position="386"/>
    </location>
</feature>
<dbReference type="STRING" id="1612308.SAMN05444581_11460"/>
<organism evidence="7 8">
    <name type="scientific">Methylocapsa palsarum</name>
    <dbReference type="NCBI Taxonomy" id="1612308"/>
    <lineage>
        <taxon>Bacteria</taxon>
        <taxon>Pseudomonadati</taxon>
        <taxon>Pseudomonadota</taxon>
        <taxon>Alphaproteobacteria</taxon>
        <taxon>Hyphomicrobiales</taxon>
        <taxon>Beijerinckiaceae</taxon>
        <taxon>Methylocapsa</taxon>
    </lineage>
</organism>
<dbReference type="GO" id="GO:0032259">
    <property type="term" value="P:methylation"/>
    <property type="evidence" value="ECO:0007669"/>
    <property type="project" value="UniProtKB-KW"/>
</dbReference>
<dbReference type="InterPro" id="IPR029063">
    <property type="entry name" value="SAM-dependent_MTases_sf"/>
</dbReference>
<dbReference type="PANTHER" id="PTHR43667">
    <property type="entry name" value="CYCLOPROPANE-FATTY-ACYL-PHOSPHOLIPID SYNTHASE"/>
    <property type="match status" value="1"/>
</dbReference>
<dbReference type="Gene3D" id="3.40.50.150">
    <property type="entry name" value="Vaccinia Virus protein VP39"/>
    <property type="match status" value="1"/>
</dbReference>
<dbReference type="EMBL" id="FOSN01000014">
    <property type="protein sequence ID" value="SFK66689.1"/>
    <property type="molecule type" value="Genomic_DNA"/>
</dbReference>
<dbReference type="RefSeq" id="WP_091684940.1">
    <property type="nucleotide sequence ID" value="NZ_FOSN01000014.1"/>
</dbReference>
<dbReference type="GO" id="GO:0008168">
    <property type="term" value="F:methyltransferase activity"/>
    <property type="evidence" value="ECO:0007669"/>
    <property type="project" value="UniProtKB-KW"/>
</dbReference>
<evidence type="ECO:0000313" key="8">
    <source>
        <dbReference type="Proteomes" id="UP000198755"/>
    </source>
</evidence>
<evidence type="ECO:0000313" key="7">
    <source>
        <dbReference type="EMBL" id="SFK66689.1"/>
    </source>
</evidence>
<proteinExistence type="inferred from homology"/>
<evidence type="ECO:0000256" key="1">
    <source>
        <dbReference type="ARBA" id="ARBA00010815"/>
    </source>
</evidence>
<dbReference type="OrthoDB" id="9782855at2"/>
<reference evidence="7 8" key="1">
    <citation type="submission" date="2016-10" db="EMBL/GenBank/DDBJ databases">
        <authorList>
            <person name="de Groot N.N."/>
        </authorList>
    </citation>
    <scope>NUCLEOTIDE SEQUENCE [LARGE SCALE GENOMIC DNA]</scope>
    <source>
        <strain evidence="7 8">NE2</strain>
    </source>
</reference>
<name>A0A1I4BFD4_9HYPH</name>
<gene>
    <name evidence="7" type="ORF">SAMN05444581_11460</name>
</gene>
<keyword evidence="5" id="KW-0443">Lipid metabolism</keyword>
<evidence type="ECO:0000256" key="4">
    <source>
        <dbReference type="ARBA" id="ARBA00022691"/>
    </source>
</evidence>
<comment type="similarity">
    <text evidence="1">Belongs to the CFA/CMAS family.</text>
</comment>
<dbReference type="PIRSF" id="PIRSF003085">
    <property type="entry name" value="CMAS"/>
    <property type="match status" value="1"/>
</dbReference>
<evidence type="ECO:0000256" key="2">
    <source>
        <dbReference type="ARBA" id="ARBA00022603"/>
    </source>
</evidence>
<dbReference type="CDD" id="cd02440">
    <property type="entry name" value="AdoMet_MTases"/>
    <property type="match status" value="1"/>
</dbReference>
<keyword evidence="4" id="KW-0949">S-adenosyl-L-methionine</keyword>
<dbReference type="Pfam" id="PF02353">
    <property type="entry name" value="CMAS"/>
    <property type="match status" value="1"/>
</dbReference>
<dbReference type="InterPro" id="IPR050723">
    <property type="entry name" value="CFA/CMAS"/>
</dbReference>
<keyword evidence="8" id="KW-1185">Reference proteome</keyword>
<evidence type="ECO:0000256" key="5">
    <source>
        <dbReference type="ARBA" id="ARBA00023098"/>
    </source>
</evidence>
<keyword evidence="2" id="KW-0489">Methyltransferase</keyword>
<evidence type="ECO:0000256" key="6">
    <source>
        <dbReference type="PIRSR" id="PIRSR003085-1"/>
    </source>
</evidence>
<dbReference type="SUPFAM" id="SSF53335">
    <property type="entry name" value="S-adenosyl-L-methionine-dependent methyltransferases"/>
    <property type="match status" value="1"/>
</dbReference>